<evidence type="ECO:0000259" key="1">
    <source>
        <dbReference type="Pfam" id="PF20582"/>
    </source>
</evidence>
<protein>
    <recommendedName>
        <fullName evidence="1">UPF0758 domain-containing protein</fullName>
    </recommendedName>
</protein>
<dbReference type="InterPro" id="IPR046778">
    <property type="entry name" value="UPF0758_N"/>
</dbReference>
<comment type="caution">
    <text evidence="2">The sequence shown here is derived from an EMBL/GenBank/DDBJ whole genome shotgun (WGS) entry which is preliminary data.</text>
</comment>
<dbReference type="InterPro" id="IPR001405">
    <property type="entry name" value="UPF0758"/>
</dbReference>
<organism evidence="2 3">
    <name type="scientific">Pedobacter frigiditerrae</name>
    <dbReference type="NCBI Taxonomy" id="2530452"/>
    <lineage>
        <taxon>Bacteria</taxon>
        <taxon>Pseudomonadati</taxon>
        <taxon>Bacteroidota</taxon>
        <taxon>Sphingobacteriia</taxon>
        <taxon>Sphingobacteriales</taxon>
        <taxon>Sphingobacteriaceae</taxon>
        <taxon>Pedobacter</taxon>
    </lineage>
</organism>
<dbReference type="RefSeq" id="WP_131554609.1">
    <property type="nucleotide sequence ID" value="NZ_SJSK01000005.1"/>
</dbReference>
<reference evidence="2 3" key="1">
    <citation type="submission" date="2019-02" db="EMBL/GenBank/DDBJ databases">
        <title>Pedobacter sp. RP-1-13 sp. nov., isolated from Arctic soil.</title>
        <authorList>
            <person name="Dahal R.H."/>
        </authorList>
    </citation>
    <scope>NUCLEOTIDE SEQUENCE [LARGE SCALE GENOMIC DNA]</scope>
    <source>
        <strain evidence="2 3">RP-1-13</strain>
    </source>
</reference>
<dbReference type="EMBL" id="SJSK01000005">
    <property type="protein sequence ID" value="TCC88555.1"/>
    <property type="molecule type" value="Genomic_DNA"/>
</dbReference>
<dbReference type="Pfam" id="PF20582">
    <property type="entry name" value="UPF0758_N"/>
    <property type="match status" value="1"/>
</dbReference>
<evidence type="ECO:0000313" key="2">
    <source>
        <dbReference type="EMBL" id="TCC88555.1"/>
    </source>
</evidence>
<accession>A0A4R0MP25</accession>
<dbReference type="SUPFAM" id="SSF47781">
    <property type="entry name" value="RuvA domain 2-like"/>
    <property type="match status" value="1"/>
</dbReference>
<sequence length="192" mass="21319">MLGNVLMSESFSSSEKRHYFLDFKKTARDSKFIQISRSDQQSDGSYTRSFVIVFEQDFHFLVSAMSSLFHHSAHLGEKGKTVQDLYNEQVIIQERRGIPNWDPAKKPRERLFEHGTDVLTDGELLSVLIGSGTPGEDAVTLSNRMLKSLGGFSGLIGKDISTLSKFNGIGPAKAATIMAVMGIAKRLYLGRE</sequence>
<name>A0A4R0MP25_9SPHI</name>
<dbReference type="OrthoDB" id="798376at2"/>
<proteinExistence type="predicted"/>
<gene>
    <name evidence="2" type="ORF">EZ428_18105</name>
</gene>
<dbReference type="PANTHER" id="PTHR30471:SF3">
    <property type="entry name" value="UPF0758 PROTEIN YEES-RELATED"/>
    <property type="match status" value="1"/>
</dbReference>
<dbReference type="Gene3D" id="3.10.450.700">
    <property type="match status" value="1"/>
</dbReference>
<evidence type="ECO:0000313" key="3">
    <source>
        <dbReference type="Proteomes" id="UP000292884"/>
    </source>
</evidence>
<dbReference type="InterPro" id="IPR010994">
    <property type="entry name" value="RuvA_2-like"/>
</dbReference>
<dbReference type="Proteomes" id="UP000292884">
    <property type="component" value="Unassembled WGS sequence"/>
</dbReference>
<dbReference type="PANTHER" id="PTHR30471">
    <property type="entry name" value="DNA REPAIR PROTEIN RADC"/>
    <property type="match status" value="1"/>
</dbReference>
<keyword evidence="3" id="KW-1185">Reference proteome</keyword>
<dbReference type="AlphaFoldDB" id="A0A4R0MP25"/>
<feature type="domain" description="UPF0758" evidence="1">
    <location>
        <begin position="98"/>
        <end position="175"/>
    </location>
</feature>